<reference evidence="2 3" key="1">
    <citation type="journal article" date="2013" name="PLoS Genet.">
        <title>The genome and development-dependent transcriptomes of Pyronema confluens: a window into fungal evolution.</title>
        <authorList>
            <person name="Traeger S."/>
            <person name="Altegoer F."/>
            <person name="Freitag M."/>
            <person name="Gabaldon T."/>
            <person name="Kempken F."/>
            <person name="Kumar A."/>
            <person name="Marcet-Houben M."/>
            <person name="Poggeler S."/>
            <person name="Stajich J.E."/>
            <person name="Nowrousian M."/>
        </authorList>
    </citation>
    <scope>NUCLEOTIDE SEQUENCE [LARGE SCALE GENOMIC DNA]</scope>
    <source>
        <strain evidence="3">CBS 100304</strain>
        <tissue evidence="2">Vegetative mycelium</tissue>
    </source>
</reference>
<organism evidence="2 3">
    <name type="scientific">Pyronema omphalodes (strain CBS 100304)</name>
    <name type="common">Pyronema confluens</name>
    <dbReference type="NCBI Taxonomy" id="1076935"/>
    <lineage>
        <taxon>Eukaryota</taxon>
        <taxon>Fungi</taxon>
        <taxon>Dikarya</taxon>
        <taxon>Ascomycota</taxon>
        <taxon>Pezizomycotina</taxon>
        <taxon>Pezizomycetes</taxon>
        <taxon>Pezizales</taxon>
        <taxon>Pyronemataceae</taxon>
        <taxon>Pyronema</taxon>
    </lineage>
</organism>
<evidence type="ECO:0000256" key="1">
    <source>
        <dbReference type="SAM" id="MobiDB-lite"/>
    </source>
</evidence>
<dbReference type="OrthoDB" id="5431307at2759"/>
<protein>
    <submittedName>
        <fullName evidence="2">Uncharacterized protein</fullName>
    </submittedName>
</protein>
<gene>
    <name evidence="2" type="ORF">PCON_04251</name>
</gene>
<keyword evidence="3" id="KW-1185">Reference proteome</keyword>
<feature type="compositionally biased region" description="Low complexity" evidence="1">
    <location>
        <begin position="65"/>
        <end position="79"/>
    </location>
</feature>
<name>U4LVP5_PYROM</name>
<proteinExistence type="predicted"/>
<dbReference type="EMBL" id="HF936618">
    <property type="protein sequence ID" value="CCX34742.1"/>
    <property type="molecule type" value="Genomic_DNA"/>
</dbReference>
<feature type="region of interest" description="Disordered" evidence="1">
    <location>
        <begin position="1"/>
        <end position="79"/>
    </location>
</feature>
<feature type="compositionally biased region" description="Pro residues" evidence="1">
    <location>
        <begin position="8"/>
        <end position="18"/>
    </location>
</feature>
<evidence type="ECO:0000313" key="2">
    <source>
        <dbReference type="EMBL" id="CCX34742.1"/>
    </source>
</evidence>
<feature type="region of interest" description="Disordered" evidence="1">
    <location>
        <begin position="107"/>
        <end position="176"/>
    </location>
</feature>
<sequence length="214" mass="23194">MSSSSNPTPAPTPSPIPESIPQQPLSIPSQIPYQQTYHQPLEDAPSFAGQRRNTTGTWDGYKPWAASAPASAPSSYTASTASAPLYVDTQRAAPSATEAGMSARWVLVSPTEAQPRKHTRSVSSPTARRRTVIPKRKGLRPPRTPPVGGQPFGAAPSKKQRSQGSVKGDDDLEMDDDMRRFNERLKAMIREGKEALGATVEVVYDEDDVDMGDY</sequence>
<evidence type="ECO:0000313" key="3">
    <source>
        <dbReference type="Proteomes" id="UP000018144"/>
    </source>
</evidence>
<dbReference type="STRING" id="1076935.U4LVP5"/>
<feature type="compositionally biased region" description="Low complexity" evidence="1">
    <location>
        <begin position="19"/>
        <end position="35"/>
    </location>
</feature>
<feature type="compositionally biased region" description="Basic residues" evidence="1">
    <location>
        <begin position="127"/>
        <end position="140"/>
    </location>
</feature>
<accession>U4LVP5</accession>
<dbReference type="AlphaFoldDB" id="U4LVP5"/>
<dbReference type="Proteomes" id="UP000018144">
    <property type="component" value="Unassembled WGS sequence"/>
</dbReference>